<feature type="domain" description="J" evidence="3">
    <location>
        <begin position="58"/>
        <end position="117"/>
    </location>
</feature>
<reference evidence="4 5" key="1">
    <citation type="journal article" date="2007" name="PLoS Pathog.">
        <title>Genome sequence of Babesia bovis and comparative analysis of apicomplexan hemoprotozoa.</title>
        <authorList>
            <person name="Brayton K.A."/>
            <person name="Lau A.O.T."/>
            <person name="Herndon D.R."/>
            <person name="Hannick L."/>
            <person name="Kappmeyer L.S."/>
            <person name="Berens S.J."/>
            <person name="Bidwell S.L."/>
            <person name="Brown W.C."/>
            <person name="Crabtree J."/>
            <person name="Fadrosh D."/>
            <person name="Feldblum T."/>
            <person name="Forberger H.A."/>
            <person name="Haas B.J."/>
            <person name="Howell J.M."/>
            <person name="Khouri H."/>
            <person name="Koo H."/>
            <person name="Mann D.J."/>
            <person name="Norimine J."/>
            <person name="Paulsen I.T."/>
            <person name="Radune D."/>
            <person name="Ren Q."/>
            <person name="Smith R.K. Jr."/>
            <person name="Suarez C.E."/>
            <person name="White O."/>
            <person name="Wortman J.R."/>
            <person name="Knowles D.P. Jr."/>
            <person name="McElwain T.F."/>
            <person name="Nene V.M."/>
        </authorList>
    </citation>
    <scope>NUCLEOTIDE SEQUENCE [LARGE SCALE GENOMIC DNA]</scope>
    <source>
        <strain evidence="4">T2Bo</strain>
    </source>
</reference>
<keyword evidence="2" id="KW-1133">Transmembrane helix</keyword>
<evidence type="ECO:0000313" key="5">
    <source>
        <dbReference type="Proteomes" id="UP000002173"/>
    </source>
</evidence>
<evidence type="ECO:0000256" key="1">
    <source>
        <dbReference type="SAM" id="MobiDB-lite"/>
    </source>
</evidence>
<dbReference type="GeneID" id="5477697"/>
<feature type="transmembrane region" description="Helical" evidence="2">
    <location>
        <begin position="129"/>
        <end position="152"/>
    </location>
</feature>
<comment type="caution">
    <text evidence="4">The sequence shown here is derived from an EMBL/GenBank/DDBJ whole genome shotgun (WGS) entry which is preliminary data.</text>
</comment>
<dbReference type="InterPro" id="IPR036869">
    <property type="entry name" value="J_dom_sf"/>
</dbReference>
<evidence type="ECO:0000256" key="2">
    <source>
        <dbReference type="SAM" id="Phobius"/>
    </source>
</evidence>
<feature type="transmembrane region" description="Helical" evidence="2">
    <location>
        <begin position="207"/>
        <end position="225"/>
    </location>
</feature>
<reference evidence="5" key="3">
    <citation type="journal article" date="2021" name="Int. J. Parasitol.">
        <title>Comparative analysis of gene expression between Babesia bovis blood stages and kinetes allowed by improved genome annotation.</title>
        <authorList>
            <person name="Ueti M.W."/>
            <person name="Johnson W.C."/>
            <person name="Kappmeyer L.S."/>
            <person name="Herndon D.R."/>
            <person name="Mousel M.R."/>
            <person name="Reif K.E."/>
            <person name="Taus N.S."/>
            <person name="Ifeonu O.O."/>
            <person name="Silva J.C."/>
            <person name="Suarez C.E."/>
            <person name="Brayton K.A."/>
        </authorList>
    </citation>
    <scope>NUCLEOTIDE SEQUENCE [LARGE SCALE GENOMIC DNA]</scope>
</reference>
<dbReference type="eggNOG" id="ENOG502TN9J">
    <property type="taxonomic scope" value="Eukaryota"/>
</dbReference>
<dbReference type="AlphaFoldDB" id="A7AVT4"/>
<feature type="compositionally biased region" description="Acidic residues" evidence="1">
    <location>
        <begin position="284"/>
        <end position="293"/>
    </location>
</feature>
<evidence type="ECO:0000259" key="3">
    <source>
        <dbReference type="PROSITE" id="PS50076"/>
    </source>
</evidence>
<gene>
    <name evidence="4" type="ORF">BBOV_IV003140</name>
</gene>
<organism evidence="4 5">
    <name type="scientific">Babesia bovis</name>
    <dbReference type="NCBI Taxonomy" id="5865"/>
    <lineage>
        <taxon>Eukaryota</taxon>
        <taxon>Sar</taxon>
        <taxon>Alveolata</taxon>
        <taxon>Apicomplexa</taxon>
        <taxon>Aconoidasida</taxon>
        <taxon>Piroplasmida</taxon>
        <taxon>Babesiidae</taxon>
        <taxon>Babesia</taxon>
    </lineage>
</organism>
<keyword evidence="2" id="KW-0812">Transmembrane</keyword>
<proteinExistence type="predicted"/>
<dbReference type="VEuPathDB" id="PiroplasmaDB:BBOV_IV003140"/>
<dbReference type="KEGG" id="bbo:BBOV_IV003140"/>
<reference evidence="5" key="2">
    <citation type="journal article" date="2020" name="Data Brief">
        <title>Transcriptome dataset of Babesia bovis life stages within vertebrate and invertebrate hosts.</title>
        <authorList>
            <person name="Ueti M.W."/>
            <person name="Johnson W.C."/>
            <person name="Kappmeyer L.S."/>
            <person name="Herndon D.R."/>
            <person name="Mousel M.R."/>
            <person name="Reif K.E."/>
            <person name="Taus N.S."/>
            <person name="Ifeonu O.O."/>
            <person name="Silva J.C."/>
            <person name="Suarez C.E."/>
            <person name="Brayton K.A."/>
        </authorList>
    </citation>
    <scope>NUCLEOTIDE SEQUENCE [LARGE SCALE GENOMIC DNA]</scope>
</reference>
<dbReference type="InParanoid" id="A7AVT4"/>
<feature type="region of interest" description="Disordered" evidence="1">
    <location>
        <begin position="281"/>
        <end position="300"/>
    </location>
</feature>
<evidence type="ECO:0000313" key="4">
    <source>
        <dbReference type="EMBL" id="EDO05910.1"/>
    </source>
</evidence>
<feature type="transmembrane region" description="Helical" evidence="2">
    <location>
        <begin position="35"/>
        <end position="52"/>
    </location>
</feature>
<accession>A7AVT4</accession>
<protein>
    <recommendedName>
        <fullName evidence="3">J domain-containing protein</fullName>
    </recommendedName>
</protein>
<sequence length="361" mass="40983">MGINKLLCHHLCAVTATHTLLVEKNPSKRRFSRRCRFAIVILIISVLFWHGLPNTGNTLYSTVGLPSNATQYDVVTHHSRMKTRFQKEGAPENAEDIKNAFQILLNDEKRKMYRRFGDLDTDVIGESNVALVAAALGLAYHALSSIICFALYGTSQMAFTRYVMMLYSSIAFALEMECRFVTANSIFKNIFYVNKLLPFQQIALLRGAAPAIALFLNAICARLFVDIERLSYFLWHSSVTTNRVILEKMVDVVDATNYIRSMGPKSTAHVKLNKSVQQQLNVSSEDETSEEKEDDSHASDDTGKIVKILESMDVSQRKKVAKLLEKSEGDNETEEAASWFERLKTPAIYFALFVLFKYYWK</sequence>
<keyword evidence="5" id="KW-1185">Reference proteome</keyword>
<dbReference type="Proteomes" id="UP000002173">
    <property type="component" value="Unassembled WGS sequence"/>
</dbReference>
<keyword evidence="2" id="KW-0472">Membrane</keyword>
<dbReference type="PROSITE" id="PS50076">
    <property type="entry name" value="DNAJ_2"/>
    <property type="match status" value="1"/>
</dbReference>
<dbReference type="RefSeq" id="XP_001609478.1">
    <property type="nucleotide sequence ID" value="XM_001609428.1"/>
</dbReference>
<dbReference type="OMA" id="TLIYLMR"/>
<dbReference type="EMBL" id="AAXT01000004">
    <property type="protein sequence ID" value="EDO05910.1"/>
    <property type="molecule type" value="Genomic_DNA"/>
</dbReference>
<feature type="transmembrane region" description="Helical" evidence="2">
    <location>
        <begin position="164"/>
        <end position="187"/>
    </location>
</feature>
<dbReference type="SUPFAM" id="SSF46565">
    <property type="entry name" value="Chaperone J-domain"/>
    <property type="match status" value="1"/>
</dbReference>
<name>A7AVT4_BABBO</name>
<dbReference type="InterPro" id="IPR001623">
    <property type="entry name" value="DnaJ_domain"/>
</dbReference>